<dbReference type="GO" id="GO:0016491">
    <property type="term" value="F:oxidoreductase activity"/>
    <property type="evidence" value="ECO:0007669"/>
    <property type="project" value="UniProtKB-KW"/>
</dbReference>
<evidence type="ECO:0000313" key="3">
    <source>
        <dbReference type="Proteomes" id="UP000803844"/>
    </source>
</evidence>
<dbReference type="SUPFAM" id="SSF51735">
    <property type="entry name" value="NAD(P)-binding Rossmann-fold domains"/>
    <property type="match status" value="1"/>
</dbReference>
<dbReference type="RefSeq" id="XP_040777563.1">
    <property type="nucleotide sequence ID" value="XM_040924067.1"/>
</dbReference>
<evidence type="ECO:0000313" key="2">
    <source>
        <dbReference type="EMBL" id="KAF3766602.1"/>
    </source>
</evidence>
<evidence type="ECO:0008006" key="4">
    <source>
        <dbReference type="Google" id="ProtNLM"/>
    </source>
</evidence>
<dbReference type="OrthoDB" id="542013at2759"/>
<dbReference type="InterPro" id="IPR036291">
    <property type="entry name" value="NAD(P)-bd_dom_sf"/>
</dbReference>
<accession>A0A9P4Y594</accession>
<organism evidence="2 3">
    <name type="scientific">Cryphonectria parasitica (strain ATCC 38755 / EP155)</name>
    <dbReference type="NCBI Taxonomy" id="660469"/>
    <lineage>
        <taxon>Eukaryota</taxon>
        <taxon>Fungi</taxon>
        <taxon>Dikarya</taxon>
        <taxon>Ascomycota</taxon>
        <taxon>Pezizomycotina</taxon>
        <taxon>Sordariomycetes</taxon>
        <taxon>Sordariomycetidae</taxon>
        <taxon>Diaporthales</taxon>
        <taxon>Cryphonectriaceae</taxon>
        <taxon>Cryphonectria-Endothia species complex</taxon>
        <taxon>Cryphonectria</taxon>
    </lineage>
</organism>
<sequence length="345" mass="38021">MMAPDPIPQNQSSILHFWYEQYVSKPAVVRDVSLQGQTAIITGSNTGVGYQTAKQLLDLGLSKLILAVRDEEKGKAAAANLSSSRDLAPNAIEVWLLDHSSYESVVSFAERAKSLDRLDFVNLNVGIILTKRTFNNNTGHDECIQVNYLSTALLALLLLPVVKEKMANQAKPSGITFTSSEVSAWTKFTERTAKGSLLAALDCKDGKVDMLDRMWVSKLLGQFFLAKLAAEIPPSIALINGASPGAVHDSEFNREIEKTFMGKIIKLILKFLANSSSVAARMMTDAMVHHGEETHGHFLSFQKVVPMSPILYTNEGRAISEQLWKETLAEFSFANVDDIMRTIKD</sequence>
<gene>
    <name evidence="2" type="ORF">M406DRAFT_38676</name>
</gene>
<dbReference type="AlphaFoldDB" id="A0A9P4Y594"/>
<dbReference type="Pfam" id="PF00106">
    <property type="entry name" value="adh_short"/>
    <property type="match status" value="1"/>
</dbReference>
<proteinExistence type="predicted"/>
<dbReference type="PANTHER" id="PTHR43157:SF31">
    <property type="entry name" value="PHOSPHATIDYLINOSITOL-GLYCAN BIOSYNTHESIS CLASS F PROTEIN"/>
    <property type="match status" value="1"/>
</dbReference>
<comment type="caution">
    <text evidence="2">The sequence shown here is derived from an EMBL/GenBank/DDBJ whole genome shotgun (WGS) entry which is preliminary data.</text>
</comment>
<keyword evidence="1" id="KW-0560">Oxidoreductase</keyword>
<dbReference type="EMBL" id="MU032347">
    <property type="protein sequence ID" value="KAF3766602.1"/>
    <property type="molecule type" value="Genomic_DNA"/>
</dbReference>
<dbReference type="GeneID" id="63841196"/>
<reference evidence="2" key="1">
    <citation type="journal article" date="2020" name="Phytopathology">
        <title>Genome sequence of the chestnut blight fungus Cryphonectria parasitica EP155: A fundamental resource for an archetypical invasive plant pathogen.</title>
        <authorList>
            <person name="Crouch J.A."/>
            <person name="Dawe A."/>
            <person name="Aerts A."/>
            <person name="Barry K."/>
            <person name="Churchill A.C.L."/>
            <person name="Grimwood J."/>
            <person name="Hillman B."/>
            <person name="Milgroom M.G."/>
            <person name="Pangilinan J."/>
            <person name="Smith M."/>
            <person name="Salamov A."/>
            <person name="Schmutz J."/>
            <person name="Yadav J."/>
            <person name="Grigoriev I.V."/>
            <person name="Nuss D."/>
        </authorList>
    </citation>
    <scope>NUCLEOTIDE SEQUENCE</scope>
    <source>
        <strain evidence="2">EP155</strain>
    </source>
</reference>
<name>A0A9P4Y594_CRYP1</name>
<protein>
    <recommendedName>
        <fullName evidence="4">Short-chain dehydrogenase/reductase</fullName>
    </recommendedName>
</protein>
<dbReference type="InterPro" id="IPR002347">
    <property type="entry name" value="SDR_fam"/>
</dbReference>
<dbReference type="Proteomes" id="UP000803844">
    <property type="component" value="Unassembled WGS sequence"/>
</dbReference>
<dbReference type="PANTHER" id="PTHR43157">
    <property type="entry name" value="PHOSPHATIDYLINOSITOL-GLYCAN BIOSYNTHESIS CLASS F PROTEIN-RELATED"/>
    <property type="match status" value="1"/>
</dbReference>
<keyword evidence="3" id="KW-1185">Reference proteome</keyword>
<dbReference type="PRINTS" id="PR00081">
    <property type="entry name" value="GDHRDH"/>
</dbReference>
<dbReference type="Gene3D" id="3.40.50.720">
    <property type="entry name" value="NAD(P)-binding Rossmann-like Domain"/>
    <property type="match status" value="1"/>
</dbReference>
<evidence type="ECO:0000256" key="1">
    <source>
        <dbReference type="ARBA" id="ARBA00023002"/>
    </source>
</evidence>